<gene>
    <name evidence="1" type="ORF">ENJ61_00105</name>
</gene>
<keyword evidence="1" id="KW-0560">Oxidoreductase</keyword>
<dbReference type="SUPFAM" id="SSF51998">
    <property type="entry name" value="PFL-like glycyl radical enzymes"/>
    <property type="match status" value="1"/>
</dbReference>
<feature type="non-terminal residue" evidence="1">
    <location>
        <position position="574"/>
    </location>
</feature>
<sequence>MDEIKLVEEYLSRADWEVRENSNMTFSLQGLNFYVTSKVTRSYWLGKIYPQEISKAHLEGDFHIHDLQVLGVYCMGWDLLDLLMTGFRGVPGKVESRPPRHFTSALGQIVNFLYTLQGESAGAQALSNFDTLLAPFIRYDGLSYREVKQALQEFVYNLNVPTRTGFQTPFTNLTFDVRVPAFLADQAVIAGGEVRNETYGEFQEEVDMINMAFFEVMKEGDARGRVFTFPIPTYNVTPDFSWDDPKLKGLWEMTAKYGIPYFANFINSDMKPEDVRSMCCRLRLETRQLLRRGGGYFGANPLTGSIGVVTINLPRIGYLSRSEEEFFDRLSALMDLARDSLEIKRGTLERLMEEGLYPYSKFYLRAVRERFGEFWKNHFSTIGLVGMNEACLNLLKVSIADPEGRSFALRVLDFMREKLLHYQKETGNLYNLEATPAEGASYRLARLDKERFPDIIVANEDKVRKGAEPFYTNSTQLPVNWTDDPFEVLEHQEELQIRYTGGTVIHFFLGERLKDPESVKRFVRKVCENYRIPYFTVTPTFSVCPTHGYISGEHETCPICGERCEVYSRVVGYL</sequence>
<dbReference type="GO" id="GO:0004748">
    <property type="term" value="F:ribonucleoside-diphosphate reductase activity, thioredoxin disulfide as acceptor"/>
    <property type="evidence" value="ECO:0007669"/>
    <property type="project" value="TreeGrafter"/>
</dbReference>
<dbReference type="Pfam" id="PF13597">
    <property type="entry name" value="NRDD"/>
    <property type="match status" value="1"/>
</dbReference>
<dbReference type="GO" id="GO:0006260">
    <property type="term" value="P:DNA replication"/>
    <property type="evidence" value="ECO:0007669"/>
    <property type="project" value="InterPro"/>
</dbReference>
<dbReference type="Proteomes" id="UP000885792">
    <property type="component" value="Unassembled WGS sequence"/>
</dbReference>
<name>A0A7C5L5J5_AQUAO</name>
<dbReference type="NCBIfam" id="TIGR02487">
    <property type="entry name" value="NrdD"/>
    <property type="match status" value="1"/>
</dbReference>
<dbReference type="PANTHER" id="PTHR21075:SF0">
    <property type="entry name" value="ANAEROBIC RIBONUCLEOSIDE-TRIPHOSPHATE REDUCTASE"/>
    <property type="match status" value="1"/>
</dbReference>
<dbReference type="EMBL" id="DRNB01000003">
    <property type="protein sequence ID" value="HHJ63287.1"/>
    <property type="molecule type" value="Genomic_DNA"/>
</dbReference>
<organism evidence="1">
    <name type="scientific">Aquifex aeolicus</name>
    <dbReference type="NCBI Taxonomy" id="63363"/>
    <lineage>
        <taxon>Bacteria</taxon>
        <taxon>Pseudomonadati</taxon>
        <taxon>Aquificota</taxon>
        <taxon>Aquificia</taxon>
        <taxon>Aquificales</taxon>
        <taxon>Aquificaceae</taxon>
        <taxon>Aquifex</taxon>
    </lineage>
</organism>
<protein>
    <submittedName>
        <fullName evidence="1">Ribonucleoside triphosphate reductase</fullName>
        <ecNumber evidence="1">1.17.4.2</ecNumber>
    </submittedName>
</protein>
<comment type="caution">
    <text evidence="1">The sequence shown here is derived from an EMBL/GenBank/DDBJ whole genome shotgun (WGS) entry which is preliminary data.</text>
</comment>
<dbReference type="GO" id="GO:0008998">
    <property type="term" value="F:ribonucleoside-triphosphate reductase (thioredoxin) activity"/>
    <property type="evidence" value="ECO:0007669"/>
    <property type="project" value="UniProtKB-EC"/>
</dbReference>
<dbReference type="Gene3D" id="3.20.70.20">
    <property type="match status" value="1"/>
</dbReference>
<proteinExistence type="predicted"/>
<dbReference type="AlphaFoldDB" id="A0A7C5L5J5"/>
<dbReference type="NCBIfam" id="NF006126">
    <property type="entry name" value="PRK08270.1"/>
    <property type="match status" value="1"/>
</dbReference>
<dbReference type="GO" id="GO:0009265">
    <property type="term" value="P:2'-deoxyribonucleotide biosynthetic process"/>
    <property type="evidence" value="ECO:0007669"/>
    <property type="project" value="TreeGrafter"/>
</dbReference>
<dbReference type="EC" id="1.17.4.2" evidence="1"/>
<dbReference type="InterPro" id="IPR012833">
    <property type="entry name" value="NrdD"/>
</dbReference>
<reference evidence="1" key="1">
    <citation type="journal article" date="2020" name="mSystems">
        <title>Genome- and Community-Level Interaction Insights into Carbon Utilization and Element Cycling Functions of Hydrothermarchaeota in Hydrothermal Sediment.</title>
        <authorList>
            <person name="Zhou Z."/>
            <person name="Liu Y."/>
            <person name="Xu W."/>
            <person name="Pan J."/>
            <person name="Luo Z.H."/>
            <person name="Li M."/>
        </authorList>
    </citation>
    <scope>NUCLEOTIDE SEQUENCE [LARGE SCALE GENOMIC DNA]</scope>
    <source>
        <strain evidence="1">HyVt-501</strain>
    </source>
</reference>
<dbReference type="GO" id="GO:0031250">
    <property type="term" value="C:anaerobic ribonucleoside-triphosphate reductase complex"/>
    <property type="evidence" value="ECO:0007669"/>
    <property type="project" value="TreeGrafter"/>
</dbReference>
<dbReference type="CDD" id="cd01675">
    <property type="entry name" value="RNR_III"/>
    <property type="match status" value="1"/>
</dbReference>
<evidence type="ECO:0000313" key="1">
    <source>
        <dbReference type="EMBL" id="HHJ63287.1"/>
    </source>
</evidence>
<accession>A0A7C5L5J5</accession>
<dbReference type="PANTHER" id="PTHR21075">
    <property type="entry name" value="ANAEROBIC RIBONUCLEOSIDE-TRIPHOSPHATE REDUCTASE"/>
    <property type="match status" value="1"/>
</dbReference>